<comment type="caution">
    <text evidence="3">The sequence shown here is derived from an EMBL/GenBank/DDBJ whole genome shotgun (WGS) entry which is preliminary data.</text>
</comment>
<sequence length="691" mass="77443">MSTWRNPSASARSPRKKEFATNRLFGRNKPDENERRTKTHQYAPSPAPDIAGPPSPAALPHDMPKRGSVSFWRNLRGSLQAHMPNEGGESPRRRSVRKPTPRNQSRRQSRISVRRSSIASIEDVTGRVKLMANRVLHGRRGAVVRKIGIAPPSEATLLEMNKPKESEAQVAMKKQLIEMEKAAERMKRKMTCLDDAVDAAQEGMDEMKGWVHHMLEDFKLLPKKPMWQQAILHMCEYAAGIRVSADQPLPTVSPVAEEVLEQLRRGEPNILPHSSVLAMVHDAQSSELQVIAATPEAASQSARAKKGALWNSASKNALSMEFFQVLREGKPMLRSPHGTNPLARSLVPLNDREGRCFGVLMSGAPALPDEFVEAMGRTAGPMLERVWKWSKVNAMMVVACTWVRKLSDRVASVEWREGVRIKKESGFNWQPLFHHTGDDMKKFQLELRWSDGVPLGVFQVKISEYHDISHGMMELLHSIAPLLTDTVSDIEKMAVADSVPAMQDFGTAYDNARMLLPRKLQSQMKQQLAELNSYQIVSELKGYNEVSEDTFKLMLGVLCMLGRSRKSFKQWSHVKAQLKAELIADMVALDVRAGKKASEMMKCWAESLRATRGLNLDWLLAGGSFPVQVMTKWLLAIRLVCQVVFAIETESNPALKNTKACEPKKRLSLIPVKDTENTESLGELLQMEGDV</sequence>
<name>A0AB34JU84_PRYPA</name>
<feature type="region of interest" description="Disordered" evidence="2">
    <location>
        <begin position="80"/>
        <end position="114"/>
    </location>
</feature>
<evidence type="ECO:0000313" key="4">
    <source>
        <dbReference type="Proteomes" id="UP001515480"/>
    </source>
</evidence>
<feature type="compositionally biased region" description="Basic residues" evidence="2">
    <location>
        <begin position="93"/>
        <end position="113"/>
    </location>
</feature>
<gene>
    <name evidence="3" type="ORF">AB1Y20_019163</name>
</gene>
<organism evidence="3 4">
    <name type="scientific">Prymnesium parvum</name>
    <name type="common">Toxic golden alga</name>
    <dbReference type="NCBI Taxonomy" id="97485"/>
    <lineage>
        <taxon>Eukaryota</taxon>
        <taxon>Haptista</taxon>
        <taxon>Haptophyta</taxon>
        <taxon>Prymnesiophyceae</taxon>
        <taxon>Prymnesiales</taxon>
        <taxon>Prymnesiaceae</taxon>
        <taxon>Prymnesium</taxon>
    </lineage>
</organism>
<proteinExistence type="predicted"/>
<feature type="compositionally biased region" description="Polar residues" evidence="2">
    <location>
        <begin position="1"/>
        <end position="11"/>
    </location>
</feature>
<feature type="region of interest" description="Disordered" evidence="2">
    <location>
        <begin position="1"/>
        <end position="68"/>
    </location>
</feature>
<accession>A0AB34JU84</accession>
<dbReference type="EMBL" id="JBGBPQ010000005">
    <property type="protein sequence ID" value="KAL1524260.1"/>
    <property type="molecule type" value="Genomic_DNA"/>
</dbReference>
<feature type="compositionally biased region" description="Pro residues" evidence="2">
    <location>
        <begin position="45"/>
        <end position="57"/>
    </location>
</feature>
<keyword evidence="4" id="KW-1185">Reference proteome</keyword>
<dbReference type="Proteomes" id="UP001515480">
    <property type="component" value="Unassembled WGS sequence"/>
</dbReference>
<feature type="coiled-coil region" evidence="1">
    <location>
        <begin position="169"/>
        <end position="196"/>
    </location>
</feature>
<reference evidence="3 4" key="1">
    <citation type="journal article" date="2024" name="Science">
        <title>Giant polyketide synthase enzymes in the biosynthesis of giant marine polyether toxins.</title>
        <authorList>
            <person name="Fallon T.R."/>
            <person name="Shende V.V."/>
            <person name="Wierzbicki I.H."/>
            <person name="Pendleton A.L."/>
            <person name="Watervoot N.F."/>
            <person name="Auber R.P."/>
            <person name="Gonzalez D.J."/>
            <person name="Wisecaver J.H."/>
            <person name="Moore B.S."/>
        </authorList>
    </citation>
    <scope>NUCLEOTIDE SEQUENCE [LARGE SCALE GENOMIC DNA]</scope>
    <source>
        <strain evidence="3 4">12B1</strain>
    </source>
</reference>
<keyword evidence="1" id="KW-0175">Coiled coil</keyword>
<evidence type="ECO:0000256" key="2">
    <source>
        <dbReference type="SAM" id="MobiDB-lite"/>
    </source>
</evidence>
<protein>
    <submittedName>
        <fullName evidence="3">Uncharacterized protein</fullName>
    </submittedName>
</protein>
<evidence type="ECO:0000256" key="1">
    <source>
        <dbReference type="SAM" id="Coils"/>
    </source>
</evidence>
<evidence type="ECO:0000313" key="3">
    <source>
        <dbReference type="EMBL" id="KAL1524260.1"/>
    </source>
</evidence>
<dbReference type="AlphaFoldDB" id="A0AB34JU84"/>